<gene>
    <name evidence="7" type="ORF">GCM10010411_83580</name>
</gene>
<proteinExistence type="predicted"/>
<dbReference type="Pfam" id="PF00355">
    <property type="entry name" value="Rieske"/>
    <property type="match status" value="1"/>
</dbReference>
<dbReference type="InterPro" id="IPR017941">
    <property type="entry name" value="Rieske_2Fe-2S"/>
</dbReference>
<keyword evidence="5" id="KW-0411">Iron-sulfur</keyword>
<evidence type="ECO:0000256" key="5">
    <source>
        <dbReference type="ARBA" id="ARBA00023014"/>
    </source>
</evidence>
<dbReference type="PROSITE" id="PS51296">
    <property type="entry name" value="RIESKE"/>
    <property type="match status" value="1"/>
</dbReference>
<keyword evidence="7" id="KW-0223">Dioxygenase</keyword>
<keyword evidence="4" id="KW-0408">Iron</keyword>
<keyword evidence="3" id="KW-0560">Oxidoreductase</keyword>
<evidence type="ECO:0000259" key="6">
    <source>
        <dbReference type="PROSITE" id="PS51296"/>
    </source>
</evidence>
<dbReference type="InterPro" id="IPR044043">
    <property type="entry name" value="VanA_C_cat"/>
</dbReference>
<dbReference type="CDD" id="cd03469">
    <property type="entry name" value="Rieske_RO_Alpha_N"/>
    <property type="match status" value="1"/>
</dbReference>
<feature type="domain" description="Rieske" evidence="6">
    <location>
        <begin position="25"/>
        <end position="129"/>
    </location>
</feature>
<dbReference type="RefSeq" id="WP_344548060.1">
    <property type="nucleotide sequence ID" value="NZ_BAAATD010000017.1"/>
</dbReference>
<dbReference type="PANTHER" id="PTHR21266">
    <property type="entry name" value="IRON-SULFUR DOMAIN CONTAINING PROTEIN"/>
    <property type="match status" value="1"/>
</dbReference>
<protein>
    <submittedName>
        <fullName evidence="7">Aromatic ring-hydroxylating dioxygenase subunit alpha</fullName>
    </submittedName>
</protein>
<keyword evidence="2" id="KW-0479">Metal-binding</keyword>
<dbReference type="InterPro" id="IPR050584">
    <property type="entry name" value="Cholesterol_7-desaturase"/>
</dbReference>
<evidence type="ECO:0000256" key="1">
    <source>
        <dbReference type="ARBA" id="ARBA00022714"/>
    </source>
</evidence>
<sequence>MKHPSGNTALDTVDGLVKLGLRDRWYALCRSDEVRRGALTRLERAGEELLLWRDAAGTVHVQEDRCPHRGARLSRGVHMGDRIACEYHGVQLDAEGVVVSVPGSPGCALEGKKRLRTFPAVEQADAIFAWFGDPEDGAPAPFVLPEGIGGEWESFLAYVEWDAPWVYSLDNLMDPMHGAFLHRKSHTMAGGKREAVFQIRDTDTGFVFEKIDQAGVNFDWSEWIDTAMQWVRLEIPYPATAGPGGPFRIVCTATPINETQHAAFFWRCRKVQGWERDAWRFLYKARLEARHWAVLEQDRVMEEAMPLNAWDRENLYQHDLALVRLRRLIRGEAQKQLAAREERAAAGRRVNA</sequence>
<dbReference type="PANTHER" id="PTHR21266:SF60">
    <property type="entry name" value="3-KETOSTEROID-9-ALPHA-MONOOXYGENASE, OXYGENASE COMPONENT"/>
    <property type="match status" value="1"/>
</dbReference>
<evidence type="ECO:0000313" key="7">
    <source>
        <dbReference type="EMBL" id="GAA2632553.1"/>
    </source>
</evidence>
<dbReference type="EMBL" id="BAAATD010000017">
    <property type="protein sequence ID" value="GAA2632553.1"/>
    <property type="molecule type" value="Genomic_DNA"/>
</dbReference>
<keyword evidence="8" id="KW-1185">Reference proteome</keyword>
<accession>A0ABP6D6U8</accession>
<name>A0ABP6D6U8_9ACTN</name>
<reference evidence="8" key="1">
    <citation type="journal article" date="2019" name="Int. J. Syst. Evol. Microbiol.">
        <title>The Global Catalogue of Microorganisms (GCM) 10K type strain sequencing project: providing services to taxonomists for standard genome sequencing and annotation.</title>
        <authorList>
            <consortium name="The Broad Institute Genomics Platform"/>
            <consortium name="The Broad Institute Genome Sequencing Center for Infectious Disease"/>
            <person name="Wu L."/>
            <person name="Ma J."/>
        </authorList>
    </citation>
    <scope>NUCLEOTIDE SEQUENCE [LARGE SCALE GENOMIC DNA]</scope>
    <source>
        <strain evidence="8">JCM 6833</strain>
    </source>
</reference>
<organism evidence="7 8">
    <name type="scientific">Actinomadura fulvescens</name>
    <dbReference type="NCBI Taxonomy" id="46160"/>
    <lineage>
        <taxon>Bacteria</taxon>
        <taxon>Bacillati</taxon>
        <taxon>Actinomycetota</taxon>
        <taxon>Actinomycetes</taxon>
        <taxon>Streptosporangiales</taxon>
        <taxon>Thermomonosporaceae</taxon>
        <taxon>Actinomadura</taxon>
    </lineage>
</organism>
<dbReference type="Gene3D" id="3.90.380.10">
    <property type="entry name" value="Naphthalene 1,2-dioxygenase Alpha Subunit, Chain A, domain 1"/>
    <property type="match status" value="1"/>
</dbReference>
<evidence type="ECO:0000256" key="3">
    <source>
        <dbReference type="ARBA" id="ARBA00023002"/>
    </source>
</evidence>
<evidence type="ECO:0000256" key="4">
    <source>
        <dbReference type="ARBA" id="ARBA00023004"/>
    </source>
</evidence>
<dbReference type="GO" id="GO:0051213">
    <property type="term" value="F:dioxygenase activity"/>
    <property type="evidence" value="ECO:0007669"/>
    <property type="project" value="UniProtKB-KW"/>
</dbReference>
<comment type="caution">
    <text evidence="7">The sequence shown here is derived from an EMBL/GenBank/DDBJ whole genome shotgun (WGS) entry which is preliminary data.</text>
</comment>
<dbReference type="Pfam" id="PF19112">
    <property type="entry name" value="VanA_C"/>
    <property type="match status" value="1"/>
</dbReference>
<keyword evidence="1" id="KW-0001">2Fe-2S</keyword>
<evidence type="ECO:0000313" key="8">
    <source>
        <dbReference type="Proteomes" id="UP001501509"/>
    </source>
</evidence>
<dbReference type="SUPFAM" id="SSF50022">
    <property type="entry name" value="ISP domain"/>
    <property type="match status" value="1"/>
</dbReference>
<dbReference type="InterPro" id="IPR036922">
    <property type="entry name" value="Rieske_2Fe-2S_sf"/>
</dbReference>
<dbReference type="Proteomes" id="UP001501509">
    <property type="component" value="Unassembled WGS sequence"/>
</dbReference>
<dbReference type="SUPFAM" id="SSF55961">
    <property type="entry name" value="Bet v1-like"/>
    <property type="match status" value="1"/>
</dbReference>
<dbReference type="Gene3D" id="2.102.10.10">
    <property type="entry name" value="Rieske [2Fe-2S] iron-sulphur domain"/>
    <property type="match status" value="1"/>
</dbReference>
<evidence type="ECO:0000256" key="2">
    <source>
        <dbReference type="ARBA" id="ARBA00022723"/>
    </source>
</evidence>